<name>A0A179IU62_CORDF</name>
<evidence type="ECO:0000313" key="4">
    <source>
        <dbReference type="Proteomes" id="UP000243081"/>
    </source>
</evidence>
<evidence type="ECO:0000256" key="1">
    <source>
        <dbReference type="SAM" id="MobiDB-lite"/>
    </source>
</evidence>
<accession>A0A179IU62</accession>
<feature type="region of interest" description="Disordered" evidence="1">
    <location>
        <begin position="457"/>
        <end position="477"/>
    </location>
</feature>
<proteinExistence type="predicted"/>
<protein>
    <submittedName>
        <fullName evidence="3">Uncharacterized protein</fullName>
    </submittedName>
</protein>
<feature type="chain" id="PRO_5008104728" evidence="2">
    <location>
        <begin position="20"/>
        <end position="477"/>
    </location>
</feature>
<gene>
    <name evidence="3" type="ORF">LLEC1_04270</name>
</gene>
<dbReference type="EMBL" id="LUKN01000073">
    <property type="protein sequence ID" value="OAR05843.1"/>
    <property type="molecule type" value="Genomic_DNA"/>
</dbReference>
<evidence type="ECO:0000313" key="3">
    <source>
        <dbReference type="EMBL" id="OAR05843.1"/>
    </source>
</evidence>
<dbReference type="AlphaFoldDB" id="A0A179IU62"/>
<sequence length="477" mass="52669">MVNMMLWTTLSFSAAVAHGAILPRQRAGDINMAALIRNAPEVQRHQKSIQRALNKGLPYSEGLLEASKSLVKLDGLKEEERKCLYLRNTVKQDAFQSYMDINPHPDAPDVVTGGKEKKIEITTSTAVVDFEKLGWNKEVATETGSSATIEASAGFAGFSASLSATVYGNQRTSGGQNGEASKQNEFRQDVRREEVCPPNSICRIVTWTYTRTIKGECFLNPYYDEQCATRGKKKGKYSLGLFPTCQPLQGVASQFFDFDHENYKSASGFGPENQGLKMHKPEIVKTNKYDEDCTFTYALRDENGIPVKATANIIETEPDSSVKRSAVTETPRAVGWFEDEDGVRSCELENGWFMQPNNAYYIPTEAGGQGVWEYRDDLPEPAGLKDKCPQHSSLTKRAAAVSKKGPPANPIFKVVIIDDGVPEFLKQLARTNSDGYAANLILDDRLEVEEPGYIVIDGPGEPEPEPSAQQCLAKLNK</sequence>
<organism evidence="3 4">
    <name type="scientific">Cordyceps confragosa</name>
    <name type="common">Lecanicillium lecanii</name>
    <dbReference type="NCBI Taxonomy" id="2714763"/>
    <lineage>
        <taxon>Eukaryota</taxon>
        <taxon>Fungi</taxon>
        <taxon>Dikarya</taxon>
        <taxon>Ascomycota</taxon>
        <taxon>Pezizomycotina</taxon>
        <taxon>Sordariomycetes</taxon>
        <taxon>Hypocreomycetidae</taxon>
        <taxon>Hypocreales</taxon>
        <taxon>Cordycipitaceae</taxon>
        <taxon>Akanthomyces</taxon>
    </lineage>
</organism>
<dbReference type="Proteomes" id="UP000243081">
    <property type="component" value="Unassembled WGS sequence"/>
</dbReference>
<keyword evidence="2" id="KW-0732">Signal</keyword>
<dbReference type="OrthoDB" id="4934518at2759"/>
<reference evidence="3 4" key="1">
    <citation type="submission" date="2016-03" db="EMBL/GenBank/DDBJ databases">
        <title>Fine-scale spatial genetic structure of a fungal parasite of coffee scale insects.</title>
        <authorList>
            <person name="Jackson D."/>
            <person name="Zemenick K.A."/>
            <person name="Malloure B."/>
            <person name="Quandt C.A."/>
            <person name="James T.Y."/>
        </authorList>
    </citation>
    <scope>NUCLEOTIDE SEQUENCE [LARGE SCALE GENOMIC DNA]</scope>
    <source>
        <strain evidence="3 4">UM487</strain>
    </source>
</reference>
<dbReference type="OMA" id="DINPHPD"/>
<keyword evidence="4" id="KW-1185">Reference proteome</keyword>
<evidence type="ECO:0000256" key="2">
    <source>
        <dbReference type="SAM" id="SignalP"/>
    </source>
</evidence>
<feature type="signal peptide" evidence="2">
    <location>
        <begin position="1"/>
        <end position="19"/>
    </location>
</feature>
<comment type="caution">
    <text evidence="3">The sequence shown here is derived from an EMBL/GenBank/DDBJ whole genome shotgun (WGS) entry which is preliminary data.</text>
</comment>